<dbReference type="Proteomes" id="UP000814033">
    <property type="component" value="Unassembled WGS sequence"/>
</dbReference>
<evidence type="ECO:0000313" key="2">
    <source>
        <dbReference type="Proteomes" id="UP000814033"/>
    </source>
</evidence>
<proteinExistence type="predicted"/>
<protein>
    <submittedName>
        <fullName evidence="1">Cysteine proteinase</fullName>
    </submittedName>
</protein>
<keyword evidence="2" id="KW-1185">Reference proteome</keyword>
<sequence length="319" mass="35521">MDAAATSSNLPAAPRQRTTDLPDIAEPASHSAKVQITEDTDLASLTPAQLYDLNQSAINDLTASDRPLIAPVAPLDVLRAEYERGSQSFVQQIDFLQRQGYQGIRRTRGDGDCFYRSLAFAYIERILASPDRSFAVVQAISTLEAALPMLDAAGYQKMVYEDFYQVLLSLIRRIDEPDMHGQRLTPEVLLEAFQDAEVSNYIVVFLRLLTSAQIRADPDSYAPFLFHPEIGEQMTVHDFCVMFVEAIGKEADHVQVTSLSRALKINVSVAYLDGRSSDGRVDFVQFHNSLNEDEEALALLYRPGHYDLLDKGSIEALSL</sequence>
<reference evidence="1" key="1">
    <citation type="submission" date="2021-02" db="EMBL/GenBank/DDBJ databases">
        <authorList>
            <consortium name="DOE Joint Genome Institute"/>
            <person name="Ahrendt S."/>
            <person name="Looney B.P."/>
            <person name="Miyauchi S."/>
            <person name="Morin E."/>
            <person name="Drula E."/>
            <person name="Courty P.E."/>
            <person name="Chicoki N."/>
            <person name="Fauchery L."/>
            <person name="Kohler A."/>
            <person name="Kuo A."/>
            <person name="Labutti K."/>
            <person name="Pangilinan J."/>
            <person name="Lipzen A."/>
            <person name="Riley R."/>
            <person name="Andreopoulos W."/>
            <person name="He G."/>
            <person name="Johnson J."/>
            <person name="Barry K.W."/>
            <person name="Grigoriev I.V."/>
            <person name="Nagy L."/>
            <person name="Hibbett D."/>
            <person name="Henrissat B."/>
            <person name="Matheny P.B."/>
            <person name="Labbe J."/>
            <person name="Martin F."/>
        </authorList>
    </citation>
    <scope>NUCLEOTIDE SEQUENCE</scope>
    <source>
        <strain evidence="1">FP105234-sp</strain>
    </source>
</reference>
<gene>
    <name evidence="1" type="ORF">FA95DRAFT_1561391</name>
</gene>
<dbReference type="EMBL" id="MU275959">
    <property type="protein sequence ID" value="KAI0045182.1"/>
    <property type="molecule type" value="Genomic_DNA"/>
</dbReference>
<organism evidence="1 2">
    <name type="scientific">Auriscalpium vulgare</name>
    <dbReference type="NCBI Taxonomy" id="40419"/>
    <lineage>
        <taxon>Eukaryota</taxon>
        <taxon>Fungi</taxon>
        <taxon>Dikarya</taxon>
        <taxon>Basidiomycota</taxon>
        <taxon>Agaricomycotina</taxon>
        <taxon>Agaricomycetes</taxon>
        <taxon>Russulales</taxon>
        <taxon>Auriscalpiaceae</taxon>
        <taxon>Auriscalpium</taxon>
    </lineage>
</organism>
<reference evidence="1" key="2">
    <citation type="journal article" date="2022" name="New Phytol.">
        <title>Evolutionary transition to the ectomycorrhizal habit in the genomes of a hyperdiverse lineage of mushroom-forming fungi.</title>
        <authorList>
            <person name="Looney B."/>
            <person name="Miyauchi S."/>
            <person name="Morin E."/>
            <person name="Drula E."/>
            <person name="Courty P.E."/>
            <person name="Kohler A."/>
            <person name="Kuo A."/>
            <person name="LaButti K."/>
            <person name="Pangilinan J."/>
            <person name="Lipzen A."/>
            <person name="Riley R."/>
            <person name="Andreopoulos W."/>
            <person name="He G."/>
            <person name="Johnson J."/>
            <person name="Nolan M."/>
            <person name="Tritt A."/>
            <person name="Barry K.W."/>
            <person name="Grigoriev I.V."/>
            <person name="Nagy L.G."/>
            <person name="Hibbett D."/>
            <person name="Henrissat B."/>
            <person name="Matheny P.B."/>
            <person name="Labbe J."/>
            <person name="Martin F.M."/>
        </authorList>
    </citation>
    <scope>NUCLEOTIDE SEQUENCE</scope>
    <source>
        <strain evidence="1">FP105234-sp</strain>
    </source>
</reference>
<name>A0ACB8RMR4_9AGAM</name>
<comment type="caution">
    <text evidence="1">The sequence shown here is derived from an EMBL/GenBank/DDBJ whole genome shotgun (WGS) entry which is preliminary data.</text>
</comment>
<accession>A0ACB8RMR4</accession>
<evidence type="ECO:0000313" key="1">
    <source>
        <dbReference type="EMBL" id="KAI0045182.1"/>
    </source>
</evidence>